<gene>
    <name evidence="1" type="ORF">B0T46_14005</name>
</gene>
<accession>A0A1V2TF65</accession>
<name>A0A1V2TF65_9NOCA</name>
<comment type="caution">
    <text evidence="1">The sequence shown here is derived from an EMBL/GenBank/DDBJ whole genome shotgun (WGS) entry which is preliminary data.</text>
</comment>
<organism evidence="1 2">
    <name type="scientific">Nocardia donostiensis</name>
    <dbReference type="NCBI Taxonomy" id="1538463"/>
    <lineage>
        <taxon>Bacteria</taxon>
        <taxon>Bacillati</taxon>
        <taxon>Actinomycetota</taxon>
        <taxon>Actinomycetes</taxon>
        <taxon>Mycobacteriales</taxon>
        <taxon>Nocardiaceae</taxon>
        <taxon>Nocardia</taxon>
    </lineage>
</organism>
<dbReference type="EMBL" id="MUMY01000011">
    <property type="protein sequence ID" value="ONM48113.1"/>
    <property type="molecule type" value="Genomic_DNA"/>
</dbReference>
<keyword evidence="2" id="KW-1185">Reference proteome</keyword>
<dbReference type="AlphaFoldDB" id="A0A1V2TF65"/>
<proteinExistence type="predicted"/>
<reference evidence="1 2" key="1">
    <citation type="journal article" date="2016" name="Antonie Van Leeuwenhoek">
        <title>Nocardia donostiensis sp. nov., isolated from human respiratory specimens.</title>
        <authorList>
            <person name="Ercibengoa M."/>
            <person name="Bell M."/>
            <person name="Marimon J.M."/>
            <person name="Humrighouse B."/>
            <person name="Klenk H.P."/>
            <person name="Potter G."/>
            <person name="Perez-Trallero E."/>
        </authorList>
    </citation>
    <scope>NUCLEOTIDE SEQUENCE [LARGE SCALE GENOMIC DNA]</scope>
    <source>
        <strain evidence="1 2">X1655</strain>
    </source>
</reference>
<dbReference type="STRING" id="1538463.B0T36_17380"/>
<protein>
    <submittedName>
        <fullName evidence="1">Uncharacterized protein</fullName>
    </submittedName>
</protein>
<sequence length="148" mass="15535">MVETALGRVFPCALFLFDYEYRREADGMNGITAFDADTIGAFSADIVGAFGAGANAPAYPTVSRGVLALQGAGLSGAGEFGTSLAMPPRAPLFLEPQDKPREDWHSAVALAAAGSTAQAAVAPIHRAVSLRNAHPATVIRTRHRCRPR</sequence>
<dbReference type="Proteomes" id="UP000188836">
    <property type="component" value="Unassembled WGS sequence"/>
</dbReference>
<evidence type="ECO:0000313" key="2">
    <source>
        <dbReference type="Proteomes" id="UP000188836"/>
    </source>
</evidence>
<evidence type="ECO:0000313" key="1">
    <source>
        <dbReference type="EMBL" id="ONM48113.1"/>
    </source>
</evidence>